<dbReference type="AlphaFoldDB" id="A0A560WAG3"/>
<keyword evidence="4" id="KW-1185">Reference proteome</keyword>
<sequence>MRCAALGAGRASIGGVSEQGAVLQDVTDLPDGLPLRGSAGADWRAIDPRLARVRRLVASVWLLPLALGLTVPAVLVSPWFAIGAVLALALWIWSVWFIGRQVSAISFAELEDELAIRKGRLFRSLVTIPYGRIQYVDVSAGPLMRQSGLASIEVHTANPVSAGDLPGLPEVQAQQLRQRLTALGESRRAGL</sequence>
<dbReference type="PANTHER" id="PTHR34473:SF3">
    <property type="entry name" value="TRANSMEMBRANE PROTEIN-RELATED"/>
    <property type="match status" value="1"/>
</dbReference>
<evidence type="ECO:0000313" key="3">
    <source>
        <dbReference type="EMBL" id="TWD14612.1"/>
    </source>
</evidence>
<dbReference type="InterPro" id="IPR005182">
    <property type="entry name" value="YdbS-like_PH"/>
</dbReference>
<proteinExistence type="predicted"/>
<evidence type="ECO:0000313" key="4">
    <source>
        <dbReference type="Proteomes" id="UP000315628"/>
    </source>
</evidence>
<reference evidence="3 4" key="1">
    <citation type="submission" date="2019-06" db="EMBL/GenBank/DDBJ databases">
        <title>Sequencing the genomes of 1000 actinobacteria strains.</title>
        <authorList>
            <person name="Klenk H.-P."/>
        </authorList>
    </citation>
    <scope>NUCLEOTIDE SEQUENCE [LARGE SCALE GENOMIC DNA]</scope>
    <source>
        <strain evidence="3 4">DSM 18935</strain>
    </source>
</reference>
<dbReference type="OrthoDB" id="7364633at2"/>
<evidence type="ECO:0000256" key="1">
    <source>
        <dbReference type="SAM" id="Phobius"/>
    </source>
</evidence>
<gene>
    <name evidence="3" type="ORF">FB557_2028</name>
</gene>
<keyword evidence="1" id="KW-0472">Membrane</keyword>
<organism evidence="3 4">
    <name type="scientific">Marihabitans asiaticum</name>
    <dbReference type="NCBI Taxonomy" id="415218"/>
    <lineage>
        <taxon>Bacteria</taxon>
        <taxon>Bacillati</taxon>
        <taxon>Actinomycetota</taxon>
        <taxon>Actinomycetes</taxon>
        <taxon>Micrococcales</taxon>
        <taxon>Intrasporangiaceae</taxon>
        <taxon>Marihabitans</taxon>
    </lineage>
</organism>
<feature type="domain" description="YdbS-like PH" evidence="2">
    <location>
        <begin position="107"/>
        <end position="179"/>
    </location>
</feature>
<keyword evidence="1" id="KW-1133">Transmembrane helix</keyword>
<dbReference type="PANTHER" id="PTHR34473">
    <property type="entry name" value="UPF0699 TRANSMEMBRANE PROTEIN YDBS"/>
    <property type="match status" value="1"/>
</dbReference>
<dbReference type="Proteomes" id="UP000315628">
    <property type="component" value="Unassembled WGS sequence"/>
</dbReference>
<feature type="transmembrane region" description="Helical" evidence="1">
    <location>
        <begin position="80"/>
        <end position="99"/>
    </location>
</feature>
<comment type="caution">
    <text evidence="3">The sequence shown here is derived from an EMBL/GenBank/DDBJ whole genome shotgun (WGS) entry which is preliminary data.</text>
</comment>
<dbReference type="Pfam" id="PF03703">
    <property type="entry name" value="bPH_2"/>
    <property type="match status" value="1"/>
</dbReference>
<accession>A0A560WAG3</accession>
<feature type="transmembrane region" description="Helical" evidence="1">
    <location>
        <begin position="56"/>
        <end position="74"/>
    </location>
</feature>
<keyword evidence="1" id="KW-0812">Transmembrane</keyword>
<evidence type="ECO:0000259" key="2">
    <source>
        <dbReference type="Pfam" id="PF03703"/>
    </source>
</evidence>
<protein>
    <recommendedName>
        <fullName evidence="2">YdbS-like PH domain-containing protein</fullName>
    </recommendedName>
</protein>
<name>A0A560WAG3_9MICO</name>
<dbReference type="EMBL" id="VIUW01000003">
    <property type="protein sequence ID" value="TWD14612.1"/>
    <property type="molecule type" value="Genomic_DNA"/>
</dbReference>